<dbReference type="RefSeq" id="WP_085849055.1">
    <property type="nucleotide sequence ID" value="NZ_FNZV01000004.1"/>
</dbReference>
<name>A0A1Y5SJW4_9RHOB</name>
<dbReference type="EMBL" id="FWFW01000005">
    <property type="protein sequence ID" value="SLN41299.1"/>
    <property type="molecule type" value="Genomic_DNA"/>
</dbReference>
<dbReference type="PANTHER" id="PTHR36919">
    <property type="entry name" value="BLR1215 PROTEIN"/>
    <property type="match status" value="1"/>
</dbReference>
<dbReference type="Pfam" id="PF09917">
    <property type="entry name" value="DUF2147"/>
    <property type="match status" value="1"/>
</dbReference>
<keyword evidence="1" id="KW-0732">Signal</keyword>
<proteinExistence type="predicted"/>
<keyword evidence="4" id="KW-1185">Reference proteome</keyword>
<dbReference type="Proteomes" id="UP000193307">
    <property type="component" value="Unassembled WGS sequence"/>
</dbReference>
<feature type="chain" id="PRO_5011000818" description="DUF2147 domain-containing protein" evidence="1">
    <location>
        <begin position="25"/>
        <end position="132"/>
    </location>
</feature>
<feature type="signal peptide" evidence="1">
    <location>
        <begin position="1"/>
        <end position="24"/>
    </location>
</feature>
<evidence type="ECO:0000256" key="1">
    <source>
        <dbReference type="SAM" id="SignalP"/>
    </source>
</evidence>
<evidence type="ECO:0000313" key="3">
    <source>
        <dbReference type="EMBL" id="SLN41299.1"/>
    </source>
</evidence>
<dbReference type="PANTHER" id="PTHR36919:SF2">
    <property type="entry name" value="BLL6627 PROTEIN"/>
    <property type="match status" value="1"/>
</dbReference>
<dbReference type="Gene3D" id="2.40.128.520">
    <property type="match status" value="1"/>
</dbReference>
<gene>
    <name evidence="3" type="ORF">PAM7971_01904</name>
</gene>
<feature type="domain" description="DUF2147" evidence="2">
    <location>
        <begin position="30"/>
        <end position="130"/>
    </location>
</feature>
<accession>A0A1Y5SJW4</accession>
<dbReference type="InterPro" id="IPR019223">
    <property type="entry name" value="DUF2147"/>
</dbReference>
<dbReference type="OrthoDB" id="9811671at2"/>
<dbReference type="STRING" id="658057.SAMN04488032_104173"/>
<dbReference type="AlphaFoldDB" id="A0A1Y5SJW4"/>
<reference evidence="3 4" key="1">
    <citation type="submission" date="2017-03" db="EMBL/GenBank/DDBJ databases">
        <authorList>
            <person name="Afonso C.L."/>
            <person name="Miller P.J."/>
            <person name="Scott M.A."/>
            <person name="Spackman E."/>
            <person name="Goraichik I."/>
            <person name="Dimitrov K.M."/>
            <person name="Suarez D.L."/>
            <person name="Swayne D.E."/>
        </authorList>
    </citation>
    <scope>NUCLEOTIDE SEQUENCE [LARGE SCALE GENOMIC DNA]</scope>
    <source>
        <strain evidence="3 4">CECT 7971</strain>
    </source>
</reference>
<evidence type="ECO:0000259" key="2">
    <source>
        <dbReference type="Pfam" id="PF09917"/>
    </source>
</evidence>
<organism evidence="3 4">
    <name type="scientific">Pacificibacter marinus</name>
    <dbReference type="NCBI Taxonomy" id="658057"/>
    <lineage>
        <taxon>Bacteria</taxon>
        <taxon>Pseudomonadati</taxon>
        <taxon>Pseudomonadota</taxon>
        <taxon>Alphaproteobacteria</taxon>
        <taxon>Rhodobacterales</taxon>
        <taxon>Roseobacteraceae</taxon>
        <taxon>Pacificibacter</taxon>
    </lineage>
</organism>
<sequence length="132" mass="13986">MKTLTLAAGLAFGLIGGVATPAFASDPVMGIWQTQVDDGAYAHVKVAPCADQICGHITRTFKDSGEYKSPNIGLKLVWDMVSSGSGKYKGGKIYQPSTEKTFNSKMALSGDVLKVSGCVGPICKKQTWARVK</sequence>
<protein>
    <recommendedName>
        <fullName evidence="2">DUF2147 domain-containing protein</fullName>
    </recommendedName>
</protein>
<evidence type="ECO:0000313" key="4">
    <source>
        <dbReference type="Proteomes" id="UP000193307"/>
    </source>
</evidence>